<dbReference type="InterPro" id="IPR036866">
    <property type="entry name" value="RibonucZ/Hydroxyglut_hydro"/>
</dbReference>
<dbReference type="NCBIfam" id="TIGR02651">
    <property type="entry name" value="RNase_Z"/>
    <property type="match status" value="1"/>
</dbReference>
<feature type="binding site" evidence="10">
    <location>
        <position position="67"/>
    </location>
    <ligand>
        <name>Zn(2+)</name>
        <dbReference type="ChEBI" id="CHEBI:29105"/>
        <label>2</label>
        <note>catalytic</note>
    </ligand>
</feature>
<comment type="catalytic activity">
    <reaction evidence="10">
        <text>Endonucleolytic cleavage of RNA, removing extra 3' nucleotides from tRNA precursor, generating 3' termini of tRNAs. A 3'-hydroxy group is left at the tRNA terminus and a 5'-phosphoryl group is left at the trailer molecule.</text>
        <dbReference type="EC" id="3.1.26.11"/>
    </reaction>
</comment>
<comment type="similarity">
    <text evidence="10">Belongs to the RNase Z family.</text>
</comment>
<keyword evidence="4 10" id="KW-0540">Nuclease</keyword>
<dbReference type="Proteomes" id="UP000243626">
    <property type="component" value="Chromosome"/>
</dbReference>
<feature type="binding site" evidence="10">
    <location>
        <position position="68"/>
    </location>
    <ligand>
        <name>Zn(2+)</name>
        <dbReference type="ChEBI" id="CHEBI:29105"/>
        <label>2</label>
        <note>catalytic</note>
    </ligand>
</feature>
<dbReference type="Gene3D" id="3.60.15.10">
    <property type="entry name" value="Ribonuclease Z/Hydroxyacylglutathione hydrolase-like"/>
    <property type="match status" value="1"/>
</dbReference>
<keyword evidence="3 10" id="KW-0819">tRNA processing</keyword>
<evidence type="ECO:0000256" key="4">
    <source>
        <dbReference type="ARBA" id="ARBA00022722"/>
    </source>
</evidence>
<dbReference type="EMBL" id="CP136964">
    <property type="protein sequence ID" value="WOS96506.1"/>
    <property type="molecule type" value="Genomic_DNA"/>
</dbReference>
<evidence type="ECO:0000256" key="5">
    <source>
        <dbReference type="ARBA" id="ARBA00022723"/>
    </source>
</evidence>
<comment type="function">
    <text evidence="9 10">Zinc phosphodiesterase, which displays some tRNA 3'-processing endonuclease activity. Probably involved in tRNA maturation, by removing a 3'-trailer from precursor tRNA.</text>
</comment>
<dbReference type="InterPro" id="IPR001279">
    <property type="entry name" value="Metallo-B-lactamas"/>
</dbReference>
<dbReference type="PANTHER" id="PTHR46018:SF2">
    <property type="entry name" value="ZINC PHOSPHODIESTERASE ELAC PROTEIN 1"/>
    <property type="match status" value="1"/>
</dbReference>
<keyword evidence="5 10" id="KW-0479">Metal-binding</keyword>
<dbReference type="InterPro" id="IPR013471">
    <property type="entry name" value="RNase_Z/BN"/>
</dbReference>
<evidence type="ECO:0000259" key="11">
    <source>
        <dbReference type="SMART" id="SM00849"/>
    </source>
</evidence>
<feature type="binding site" evidence="10">
    <location>
        <position position="141"/>
    </location>
    <ligand>
        <name>Zn(2+)</name>
        <dbReference type="ChEBI" id="CHEBI:29105"/>
        <label>1</label>
        <note>catalytic</note>
    </ligand>
</feature>
<evidence type="ECO:0000313" key="12">
    <source>
        <dbReference type="EMBL" id="WOS96506.1"/>
    </source>
</evidence>
<feature type="binding site" evidence="10">
    <location>
        <position position="211"/>
    </location>
    <ligand>
        <name>Zn(2+)</name>
        <dbReference type="ChEBI" id="CHEBI:29105"/>
        <label>1</label>
        <note>catalytic</note>
    </ligand>
</feature>
<proteinExistence type="inferred from homology"/>
<feature type="binding site" evidence="10">
    <location>
        <position position="65"/>
    </location>
    <ligand>
        <name>Zn(2+)</name>
        <dbReference type="ChEBI" id="CHEBI:29105"/>
        <label>1</label>
        <note>catalytic</note>
    </ligand>
</feature>
<evidence type="ECO:0000256" key="7">
    <source>
        <dbReference type="ARBA" id="ARBA00022801"/>
    </source>
</evidence>
<feature type="binding site" evidence="10">
    <location>
        <position position="63"/>
    </location>
    <ligand>
        <name>Zn(2+)</name>
        <dbReference type="ChEBI" id="CHEBI:29105"/>
        <label>1</label>
        <note>catalytic</note>
    </ligand>
</feature>
<feature type="binding site" evidence="10">
    <location>
        <position position="271"/>
    </location>
    <ligand>
        <name>Zn(2+)</name>
        <dbReference type="ChEBI" id="CHEBI:29105"/>
        <label>2</label>
        <note>catalytic</note>
    </ligand>
</feature>
<keyword evidence="13" id="KW-1185">Reference proteome</keyword>
<dbReference type="GO" id="GO:0042781">
    <property type="term" value="F:3'-tRNA processing endoribonuclease activity"/>
    <property type="evidence" value="ECO:0007669"/>
    <property type="project" value="UniProtKB-UniRule"/>
</dbReference>
<feature type="active site" description="Proton acceptor" evidence="10">
    <location>
        <position position="67"/>
    </location>
</feature>
<evidence type="ECO:0000256" key="6">
    <source>
        <dbReference type="ARBA" id="ARBA00022759"/>
    </source>
</evidence>
<feature type="binding site" evidence="10">
    <location>
        <position position="211"/>
    </location>
    <ligand>
        <name>Zn(2+)</name>
        <dbReference type="ChEBI" id="CHEBI:29105"/>
        <label>2</label>
        <note>catalytic</note>
    </ligand>
</feature>
<keyword evidence="8 10" id="KW-0862">Zinc</keyword>
<dbReference type="GO" id="GO:0008270">
    <property type="term" value="F:zinc ion binding"/>
    <property type="evidence" value="ECO:0007669"/>
    <property type="project" value="UniProtKB-UniRule"/>
</dbReference>
<evidence type="ECO:0000313" key="13">
    <source>
        <dbReference type="Proteomes" id="UP000243626"/>
    </source>
</evidence>
<keyword evidence="7 10" id="KW-0378">Hydrolase</keyword>
<dbReference type="SUPFAM" id="SSF56281">
    <property type="entry name" value="Metallo-hydrolase/oxidoreductase"/>
    <property type="match status" value="1"/>
</dbReference>
<comment type="cofactor">
    <cofactor evidence="10">
        <name>Zn(2+)</name>
        <dbReference type="ChEBI" id="CHEBI:29105"/>
    </cofactor>
    <text evidence="10">Binds 2 Zn(2+) ions.</text>
</comment>
<dbReference type="GO" id="GO:0042802">
    <property type="term" value="F:identical protein binding"/>
    <property type="evidence" value="ECO:0007669"/>
    <property type="project" value="UniProtKB-ARBA"/>
</dbReference>
<name>A0AAF0YJ77_9STAP</name>
<dbReference type="EC" id="3.1.26.11" evidence="2 10"/>
<dbReference type="AlphaFoldDB" id="A0AAF0YJ77"/>
<dbReference type="CDD" id="cd07717">
    <property type="entry name" value="RNaseZ_ZiPD-like_MBL-fold"/>
    <property type="match status" value="1"/>
</dbReference>
<evidence type="ECO:0000256" key="2">
    <source>
        <dbReference type="ARBA" id="ARBA00012477"/>
    </source>
</evidence>
<protein>
    <recommendedName>
        <fullName evidence="2 10">Ribonuclease Z</fullName>
        <shortName evidence="10">RNase Z</shortName>
        <ecNumber evidence="2 10">3.1.26.11</ecNumber>
    </recommendedName>
    <alternativeName>
        <fullName evidence="10">tRNA 3 endonuclease</fullName>
    </alternativeName>
    <alternativeName>
        <fullName evidence="10">tRNase Z</fullName>
    </alternativeName>
</protein>
<evidence type="ECO:0000256" key="1">
    <source>
        <dbReference type="ARBA" id="ARBA00011738"/>
    </source>
</evidence>
<dbReference type="HAMAP" id="MF_01818">
    <property type="entry name" value="RNase_Z_BN"/>
    <property type="match status" value="1"/>
</dbReference>
<dbReference type="Pfam" id="PF23023">
    <property type="entry name" value="Anti-Pycsar_Apyc1"/>
    <property type="match status" value="1"/>
</dbReference>
<dbReference type="FunFam" id="3.60.15.10:FF:000002">
    <property type="entry name" value="Ribonuclease Z"/>
    <property type="match status" value="1"/>
</dbReference>
<sequence length="307" mass="35205">MYINILGSAAGLPSKKRHTQAIILDMVDELNEYFLIDVGEAFQHRLLNTSIKPSKINHIFITHLHGDHIYGLPGFLSSRAHQGGEGKPLKIYGPKGLSEWLTTTFQVSETILNYPVEIVEIEDGSFISIKDVTIEVKTLDHNIESFLYVFKENDQKGALNVLKLKEIGIRPGPIYSEIKNSDTFVHDGVIYDTNDFLGPVIKGRKVCIHGDTRPLQSEVYFDLLKDADCVVHEATFLDHEYEKAYSYYHSEIHDVLSIQKDLRVKHYIFTHISNRYEEEFISNFIKTLPSNVSVAHDYFKYEIARKK</sequence>
<gene>
    <name evidence="10 12" type="primary">rnz</name>
    <name evidence="12" type="ORF">CJ229_001825</name>
</gene>
<comment type="subunit">
    <text evidence="1 10">Homodimer.</text>
</comment>
<evidence type="ECO:0000256" key="3">
    <source>
        <dbReference type="ARBA" id="ARBA00022694"/>
    </source>
</evidence>
<dbReference type="RefSeq" id="WP_102167322.1">
    <property type="nucleotide sequence ID" value="NZ_CP136964.1"/>
</dbReference>
<keyword evidence="6 10" id="KW-0255">Endonuclease</keyword>
<organism evidence="12 13">
    <name type="scientific">Nosocomiicoccus massiliensis</name>
    <dbReference type="NCBI Taxonomy" id="1232430"/>
    <lineage>
        <taxon>Bacteria</taxon>
        <taxon>Bacillati</taxon>
        <taxon>Bacillota</taxon>
        <taxon>Bacilli</taxon>
        <taxon>Bacillales</taxon>
        <taxon>Staphylococcaceae</taxon>
        <taxon>Nosocomiicoccus</taxon>
    </lineage>
</organism>
<evidence type="ECO:0000256" key="10">
    <source>
        <dbReference type="HAMAP-Rule" id="MF_01818"/>
    </source>
</evidence>
<accession>A0AAF0YJ77</accession>
<dbReference type="PANTHER" id="PTHR46018">
    <property type="entry name" value="ZINC PHOSPHODIESTERASE ELAC PROTEIN 1"/>
    <property type="match status" value="1"/>
</dbReference>
<reference evidence="13" key="1">
    <citation type="submission" date="2017-09" db="EMBL/GenBank/DDBJ databases">
        <title>Bacterial strain isolated from the female urinary microbiota.</title>
        <authorList>
            <person name="Thomas-White K."/>
            <person name="Kumar N."/>
            <person name="Forster S."/>
            <person name="Putonti C."/>
            <person name="Lawley T."/>
            <person name="Wolfe A.J."/>
        </authorList>
    </citation>
    <scope>NUCLEOTIDE SEQUENCE [LARGE SCALE GENOMIC DNA]</scope>
    <source>
        <strain evidence="13">UMB0959</strain>
    </source>
</reference>
<evidence type="ECO:0000256" key="9">
    <source>
        <dbReference type="ARBA" id="ARBA00057812"/>
    </source>
</evidence>
<feature type="domain" description="Metallo-beta-lactamase" evidence="11">
    <location>
        <begin position="18"/>
        <end position="209"/>
    </location>
</feature>
<evidence type="ECO:0000256" key="8">
    <source>
        <dbReference type="ARBA" id="ARBA00022833"/>
    </source>
</evidence>
<dbReference type="SMART" id="SM00849">
    <property type="entry name" value="Lactamase_B"/>
    <property type="match status" value="1"/>
</dbReference>
<dbReference type="KEGG" id="nmy:CJ229_001825"/>